<evidence type="ECO:0000313" key="2">
    <source>
        <dbReference type="Proteomes" id="UP000606786"/>
    </source>
</evidence>
<proteinExistence type="predicted"/>
<evidence type="ECO:0000313" key="1">
    <source>
        <dbReference type="EMBL" id="CAD7005030.1"/>
    </source>
</evidence>
<organism evidence="1 2">
    <name type="scientific">Ceratitis capitata</name>
    <name type="common">Mediterranean fruit fly</name>
    <name type="synonym">Tephritis capitata</name>
    <dbReference type="NCBI Taxonomy" id="7213"/>
    <lineage>
        <taxon>Eukaryota</taxon>
        <taxon>Metazoa</taxon>
        <taxon>Ecdysozoa</taxon>
        <taxon>Arthropoda</taxon>
        <taxon>Hexapoda</taxon>
        <taxon>Insecta</taxon>
        <taxon>Pterygota</taxon>
        <taxon>Neoptera</taxon>
        <taxon>Endopterygota</taxon>
        <taxon>Diptera</taxon>
        <taxon>Brachycera</taxon>
        <taxon>Muscomorpha</taxon>
        <taxon>Tephritoidea</taxon>
        <taxon>Tephritidae</taxon>
        <taxon>Ceratitis</taxon>
        <taxon>Ceratitis</taxon>
    </lineage>
</organism>
<reference evidence="1" key="1">
    <citation type="submission" date="2020-11" db="EMBL/GenBank/DDBJ databases">
        <authorList>
            <person name="Whitehead M."/>
        </authorList>
    </citation>
    <scope>NUCLEOTIDE SEQUENCE</scope>
    <source>
        <strain evidence="1">EGII</strain>
    </source>
</reference>
<dbReference type="Proteomes" id="UP000606786">
    <property type="component" value="Unassembled WGS sequence"/>
</dbReference>
<dbReference type="AlphaFoldDB" id="A0A811V1T2"/>
<sequence length="147" mass="16667">MENEEEDTHDFVDVTNGGNYENEFDFESMSDLQRLTQTVISLTRTVQFSHLLICSHFRRIAAGVPTIRVSYKRVGGLRLLAAQCGCVVMEEYHAAKDAAHGYYLLQGVKTVRSISKWAEDVLQRRIPTIPRSTHVENSVIKIKQNIG</sequence>
<dbReference type="EMBL" id="CAJHJT010000034">
    <property type="protein sequence ID" value="CAD7005030.1"/>
    <property type="molecule type" value="Genomic_DNA"/>
</dbReference>
<protein>
    <submittedName>
        <fullName evidence="1">(Mediterranean fruit fly) hypothetical protein</fullName>
    </submittedName>
</protein>
<comment type="caution">
    <text evidence="1">The sequence shown here is derived from an EMBL/GenBank/DDBJ whole genome shotgun (WGS) entry which is preliminary data.</text>
</comment>
<accession>A0A811V1T2</accession>
<keyword evidence="2" id="KW-1185">Reference proteome</keyword>
<name>A0A811V1T2_CERCA</name>
<gene>
    <name evidence="1" type="ORF">CCAP1982_LOCUS13402</name>
</gene>